<name>A0A0U5BIX8_9PROT</name>
<evidence type="ECO:0000313" key="2">
    <source>
        <dbReference type="Proteomes" id="UP000068250"/>
    </source>
</evidence>
<gene>
    <name evidence="1" type="ORF">AGA_1194</name>
</gene>
<dbReference type="EMBL" id="LN609302">
    <property type="protein sequence ID" value="CEF55157.1"/>
    <property type="molecule type" value="Genomic_DNA"/>
</dbReference>
<reference evidence="2" key="1">
    <citation type="submission" date="2014-09" db="EMBL/GenBank/DDBJ databases">
        <authorList>
            <person name="Illeghems K.G."/>
        </authorList>
    </citation>
    <scope>NUCLEOTIDE SEQUENCE [LARGE SCALE GENOMIC DNA]</scope>
    <source>
        <strain evidence="2">LMG 23848T</strain>
    </source>
</reference>
<accession>A0A0U5BIX8</accession>
<proteinExistence type="predicted"/>
<evidence type="ECO:0000313" key="1">
    <source>
        <dbReference type="EMBL" id="CEF55157.1"/>
    </source>
</evidence>
<dbReference type="Proteomes" id="UP000068250">
    <property type="component" value="Chromosome I"/>
</dbReference>
<protein>
    <submittedName>
        <fullName evidence="1">Uncharacterized protein</fullName>
    </submittedName>
</protein>
<sequence>MVTQRFPLCGLGQMALWMVEHPAGGKPECAYQQQNRTFHCVSFSTYGLTVSISLAPDMGKIIRVQSGPLTS</sequence>
<organism evidence="1 2">
    <name type="scientific">Acetobacter ghanensis</name>
    <dbReference type="NCBI Taxonomy" id="431306"/>
    <lineage>
        <taxon>Bacteria</taxon>
        <taxon>Pseudomonadati</taxon>
        <taxon>Pseudomonadota</taxon>
        <taxon>Alphaproteobacteria</taxon>
        <taxon>Acetobacterales</taxon>
        <taxon>Acetobacteraceae</taxon>
        <taxon>Acetobacter</taxon>
    </lineage>
</organism>
<dbReference type="AlphaFoldDB" id="A0A0U5BIX8"/>